<keyword evidence="5 7" id="KW-1133">Transmembrane helix</keyword>
<dbReference type="InterPro" id="IPR036259">
    <property type="entry name" value="MFS_trans_sf"/>
</dbReference>
<keyword evidence="9" id="KW-0614">Plasmid</keyword>
<organism evidence="9 10">
    <name type="scientific">Clostridium estertheticum</name>
    <dbReference type="NCBI Taxonomy" id="238834"/>
    <lineage>
        <taxon>Bacteria</taxon>
        <taxon>Bacillati</taxon>
        <taxon>Bacillota</taxon>
        <taxon>Clostridia</taxon>
        <taxon>Eubacteriales</taxon>
        <taxon>Clostridiaceae</taxon>
        <taxon>Clostridium</taxon>
    </lineage>
</organism>
<feature type="transmembrane region" description="Helical" evidence="7">
    <location>
        <begin position="344"/>
        <end position="364"/>
    </location>
</feature>
<evidence type="ECO:0000313" key="10">
    <source>
        <dbReference type="Proteomes" id="UP001164733"/>
    </source>
</evidence>
<feature type="transmembrane region" description="Helical" evidence="7">
    <location>
        <begin position="376"/>
        <end position="398"/>
    </location>
</feature>
<feature type="transmembrane region" description="Helical" evidence="7">
    <location>
        <begin position="253"/>
        <end position="275"/>
    </location>
</feature>
<evidence type="ECO:0000256" key="6">
    <source>
        <dbReference type="ARBA" id="ARBA00023136"/>
    </source>
</evidence>
<evidence type="ECO:0000256" key="5">
    <source>
        <dbReference type="ARBA" id="ARBA00022989"/>
    </source>
</evidence>
<dbReference type="InterPro" id="IPR020846">
    <property type="entry name" value="MFS_dom"/>
</dbReference>
<feature type="transmembrane region" description="Helical" evidence="7">
    <location>
        <begin position="193"/>
        <end position="221"/>
    </location>
</feature>
<reference evidence="9" key="1">
    <citation type="submission" date="2021-11" db="EMBL/GenBank/DDBJ databases">
        <title>Clostridia strains as spoilage organisms.</title>
        <authorList>
            <person name="Wambui J."/>
            <person name="Stevens M.J.A."/>
            <person name="Stephan R."/>
        </authorList>
    </citation>
    <scope>NUCLEOTIDE SEQUENCE</scope>
    <source>
        <strain evidence="9">CF009</strain>
        <plasmid evidence="9">pCF009-a</plasmid>
    </source>
</reference>
<dbReference type="SUPFAM" id="SSF103473">
    <property type="entry name" value="MFS general substrate transporter"/>
    <property type="match status" value="1"/>
</dbReference>
<dbReference type="PROSITE" id="PS50850">
    <property type="entry name" value="MFS"/>
    <property type="match status" value="1"/>
</dbReference>
<evidence type="ECO:0000259" key="8">
    <source>
        <dbReference type="PROSITE" id="PS50850"/>
    </source>
</evidence>
<protein>
    <submittedName>
        <fullName evidence="9">MFS transporter</fullName>
    </submittedName>
</protein>
<dbReference type="InterPro" id="IPR022324">
    <property type="entry name" value="Bacilysin_exporter_BacE_put"/>
</dbReference>
<feature type="transmembrane region" description="Helical" evidence="7">
    <location>
        <begin position="287"/>
        <end position="306"/>
    </location>
</feature>
<feature type="transmembrane region" description="Helical" evidence="7">
    <location>
        <begin position="318"/>
        <end position="338"/>
    </location>
</feature>
<feature type="domain" description="Major facilitator superfamily (MFS) profile" evidence="8">
    <location>
        <begin position="43"/>
        <end position="429"/>
    </location>
</feature>
<dbReference type="AlphaFoldDB" id="A0AA47EN43"/>
<feature type="transmembrane region" description="Helical" evidence="7">
    <location>
        <begin position="121"/>
        <end position="152"/>
    </location>
</feature>
<feature type="transmembrane region" description="Helical" evidence="7">
    <location>
        <begin position="45"/>
        <end position="70"/>
    </location>
</feature>
<keyword evidence="3" id="KW-1003">Cell membrane</keyword>
<evidence type="ECO:0000313" key="9">
    <source>
        <dbReference type="EMBL" id="WAG63271.1"/>
    </source>
</evidence>
<dbReference type="InterPro" id="IPR011701">
    <property type="entry name" value="MFS"/>
</dbReference>
<proteinExistence type="predicted"/>
<evidence type="ECO:0000256" key="1">
    <source>
        <dbReference type="ARBA" id="ARBA00004651"/>
    </source>
</evidence>
<feature type="transmembrane region" description="Helical" evidence="7">
    <location>
        <begin position="404"/>
        <end position="425"/>
    </location>
</feature>
<dbReference type="Pfam" id="PF07690">
    <property type="entry name" value="MFS_1"/>
    <property type="match status" value="1"/>
</dbReference>
<dbReference type="GO" id="GO:0022857">
    <property type="term" value="F:transmembrane transporter activity"/>
    <property type="evidence" value="ECO:0007669"/>
    <property type="project" value="InterPro"/>
</dbReference>
<dbReference type="RefSeq" id="WP_309245130.1">
    <property type="nucleotide sequence ID" value="NZ_JAHLDP010000059.1"/>
</dbReference>
<evidence type="ECO:0000256" key="7">
    <source>
        <dbReference type="SAM" id="Phobius"/>
    </source>
</evidence>
<evidence type="ECO:0000256" key="4">
    <source>
        <dbReference type="ARBA" id="ARBA00022692"/>
    </source>
</evidence>
<dbReference type="PRINTS" id="PR01988">
    <property type="entry name" value="EXPORTERBACE"/>
</dbReference>
<dbReference type="PANTHER" id="PTHR23513:SF6">
    <property type="entry name" value="MAJOR FACILITATOR SUPERFAMILY ASSOCIATED DOMAIN-CONTAINING PROTEIN"/>
    <property type="match status" value="1"/>
</dbReference>
<accession>A0AA47EN43</accession>
<gene>
    <name evidence="9" type="ORF">LL038_24920</name>
</gene>
<dbReference type="Proteomes" id="UP001164733">
    <property type="component" value="Plasmid pCF009-a"/>
</dbReference>
<feature type="transmembrane region" description="Helical" evidence="7">
    <location>
        <begin position="76"/>
        <end position="101"/>
    </location>
</feature>
<geneLocation type="plasmid" evidence="9 10">
    <name>pCF009-a</name>
</geneLocation>
<keyword evidence="4 7" id="KW-0812">Transmembrane</keyword>
<sequence length="445" mass="48975">MRIQSTSKTQNHRTNLVSNYRKIRIKENDFMLQAKKENLWTSSFFILWQSQLVSTLGDAAYSVSLGFWVLSVTGSTALMGMLMAASTLPGVLVSPFAGVLIDRHNRKYLLILMDMIRGLSIVLVSAAAFTGVIAVWMVFVAGIILSICGAVFRPGVNSSVPDIVSTSKLSNANAMLSIASTGSNMLGNVAGGFLFQLLGAPFLFIFNGLSYLFSGVSLFFVNIPKNENYNKQNVWKDMSDGFHFIWKLKGLRYLLLIAAVLNFFLFIVLILLLPLFQRTPSLGAVRYGVAMACFMGGAMAGYVFLSVKSIPPHRKLKLFIISIVIFSISIIIAINQSVFVIMDIFLFIGGLFNSIANVILLSTVQAASPREMIGKVMAFMSMTTQGLTPFAMALGGVLAGFISIRVIISVSLFLVVIIIIPFYFVKSFKKFINYDYEKDSLNNLT</sequence>
<evidence type="ECO:0000256" key="2">
    <source>
        <dbReference type="ARBA" id="ARBA00022448"/>
    </source>
</evidence>
<keyword evidence="2" id="KW-0813">Transport</keyword>
<dbReference type="EMBL" id="CP086240">
    <property type="protein sequence ID" value="WAG63271.1"/>
    <property type="molecule type" value="Genomic_DNA"/>
</dbReference>
<keyword evidence="6 7" id="KW-0472">Membrane</keyword>
<evidence type="ECO:0000256" key="3">
    <source>
        <dbReference type="ARBA" id="ARBA00022475"/>
    </source>
</evidence>
<dbReference type="GO" id="GO:0005886">
    <property type="term" value="C:plasma membrane"/>
    <property type="evidence" value="ECO:0007669"/>
    <property type="project" value="UniProtKB-SubCell"/>
</dbReference>
<dbReference type="Gene3D" id="1.20.1250.20">
    <property type="entry name" value="MFS general substrate transporter like domains"/>
    <property type="match status" value="1"/>
</dbReference>
<dbReference type="PANTHER" id="PTHR23513">
    <property type="entry name" value="INTEGRAL MEMBRANE EFFLUX PROTEIN-RELATED"/>
    <property type="match status" value="1"/>
</dbReference>
<name>A0AA47EN43_9CLOT</name>
<dbReference type="CDD" id="cd06173">
    <property type="entry name" value="MFS_MefA_like"/>
    <property type="match status" value="1"/>
</dbReference>
<comment type="subcellular location">
    <subcellularLocation>
        <location evidence="1">Cell membrane</location>
        <topology evidence="1">Multi-pass membrane protein</topology>
    </subcellularLocation>
</comment>